<dbReference type="GO" id="GO:0008168">
    <property type="term" value="F:methyltransferase activity"/>
    <property type="evidence" value="ECO:0007669"/>
    <property type="project" value="UniProtKB-KW"/>
</dbReference>
<proteinExistence type="predicted"/>
<organism evidence="3 4">
    <name type="scientific">Mesobacillus persicus</name>
    <dbReference type="NCBI Taxonomy" id="930146"/>
    <lineage>
        <taxon>Bacteria</taxon>
        <taxon>Bacillati</taxon>
        <taxon>Bacillota</taxon>
        <taxon>Bacilli</taxon>
        <taxon>Bacillales</taxon>
        <taxon>Bacillaceae</taxon>
        <taxon>Mesobacillus</taxon>
    </lineage>
</organism>
<evidence type="ECO:0000313" key="4">
    <source>
        <dbReference type="Proteomes" id="UP000198553"/>
    </source>
</evidence>
<dbReference type="CDD" id="cd02440">
    <property type="entry name" value="AdoMet_MTases"/>
    <property type="match status" value="1"/>
</dbReference>
<keyword evidence="3" id="KW-0489">Methyltransferase</keyword>
<dbReference type="GO" id="GO:0032259">
    <property type="term" value="P:methylation"/>
    <property type="evidence" value="ECO:0007669"/>
    <property type="project" value="UniProtKB-KW"/>
</dbReference>
<evidence type="ECO:0000313" key="3">
    <source>
        <dbReference type="EMBL" id="SEN22752.1"/>
    </source>
</evidence>
<protein>
    <submittedName>
        <fullName evidence="3">Methyltransferase domain-containing protein</fullName>
    </submittedName>
</protein>
<evidence type="ECO:0000256" key="1">
    <source>
        <dbReference type="ARBA" id="ARBA00022679"/>
    </source>
</evidence>
<dbReference type="STRING" id="930146.SAMN05192533_11098"/>
<keyword evidence="1 3" id="KW-0808">Transferase</keyword>
<dbReference type="SUPFAM" id="SSF53335">
    <property type="entry name" value="S-adenosyl-L-methionine-dependent methyltransferases"/>
    <property type="match status" value="1"/>
</dbReference>
<dbReference type="Pfam" id="PF13649">
    <property type="entry name" value="Methyltransf_25"/>
    <property type="match status" value="1"/>
</dbReference>
<reference evidence="4" key="1">
    <citation type="submission" date="2016-10" db="EMBL/GenBank/DDBJ databases">
        <authorList>
            <person name="Varghese N."/>
            <person name="Submissions S."/>
        </authorList>
    </citation>
    <scope>NUCLEOTIDE SEQUENCE [LARGE SCALE GENOMIC DNA]</scope>
    <source>
        <strain evidence="4">B48,IBRC-M 10115,DSM 25386,CECT 8001</strain>
    </source>
</reference>
<dbReference type="PANTHER" id="PTHR43861:SF3">
    <property type="entry name" value="PUTATIVE (AFU_ORTHOLOGUE AFUA_2G14390)-RELATED"/>
    <property type="match status" value="1"/>
</dbReference>
<feature type="domain" description="Methyltransferase" evidence="2">
    <location>
        <begin position="38"/>
        <end position="129"/>
    </location>
</feature>
<dbReference type="AlphaFoldDB" id="A0A1H8ETH4"/>
<dbReference type="EMBL" id="FOBW01000010">
    <property type="protein sequence ID" value="SEN22752.1"/>
    <property type="molecule type" value="Genomic_DNA"/>
</dbReference>
<dbReference type="OrthoDB" id="9804312at2"/>
<dbReference type="RefSeq" id="WP_090747143.1">
    <property type="nucleotide sequence ID" value="NZ_FOBW01000010.1"/>
</dbReference>
<accession>A0A1H8ETH4</accession>
<name>A0A1H8ETH4_9BACI</name>
<evidence type="ECO:0000259" key="2">
    <source>
        <dbReference type="Pfam" id="PF13649"/>
    </source>
</evidence>
<sequence>MGNHWDERFGSDVFVYGEKPNAFIESQVSLLEGKKKVVAFAEGEGRNAVFLAKQGHDVTAWDYSVNGLKKTEQLANQYNVRVETEQKDLIHDQVITEEFDVGIMVFGHFPKENQKTVFDKLLSTVKPGGLVLFEVYSEEQLRYQTGGPKTEDMLYNPQHLLEWSKGFEVKHFFYGEQNREEGILHTGMAHVIQGILRK</sequence>
<dbReference type="InterPro" id="IPR029063">
    <property type="entry name" value="SAM-dependent_MTases_sf"/>
</dbReference>
<dbReference type="PANTHER" id="PTHR43861">
    <property type="entry name" value="TRANS-ACONITATE 2-METHYLTRANSFERASE-RELATED"/>
    <property type="match status" value="1"/>
</dbReference>
<dbReference type="InterPro" id="IPR041698">
    <property type="entry name" value="Methyltransf_25"/>
</dbReference>
<dbReference type="Proteomes" id="UP000198553">
    <property type="component" value="Unassembled WGS sequence"/>
</dbReference>
<dbReference type="Gene3D" id="3.40.50.150">
    <property type="entry name" value="Vaccinia Virus protein VP39"/>
    <property type="match status" value="1"/>
</dbReference>
<gene>
    <name evidence="3" type="ORF">SAMN05192533_11098</name>
</gene>
<keyword evidence="4" id="KW-1185">Reference proteome</keyword>